<dbReference type="SUPFAM" id="SSF81301">
    <property type="entry name" value="Nucleotidyltransferase"/>
    <property type="match status" value="1"/>
</dbReference>
<organism evidence="2 3">
    <name type="scientific">Stella humosa</name>
    <dbReference type="NCBI Taxonomy" id="94"/>
    <lineage>
        <taxon>Bacteria</taxon>
        <taxon>Pseudomonadati</taxon>
        <taxon>Pseudomonadota</taxon>
        <taxon>Alphaproteobacteria</taxon>
        <taxon>Rhodospirillales</taxon>
        <taxon>Stellaceae</taxon>
        <taxon>Stella</taxon>
    </lineage>
</organism>
<dbReference type="GO" id="GO:0016779">
    <property type="term" value="F:nucleotidyltransferase activity"/>
    <property type="evidence" value="ECO:0007669"/>
    <property type="project" value="InterPro"/>
</dbReference>
<protein>
    <submittedName>
        <fullName evidence="2">Nucleotidyltransferase-like protein</fullName>
    </submittedName>
</protein>
<comment type="caution">
    <text evidence="2">The sequence shown here is derived from an EMBL/GenBank/DDBJ whole genome shotgun (WGS) entry which is preliminary data.</text>
</comment>
<dbReference type="Proteomes" id="UP000278222">
    <property type="component" value="Unassembled WGS sequence"/>
</dbReference>
<dbReference type="EMBL" id="RJKX01000015">
    <property type="protein sequence ID" value="ROP84373.1"/>
    <property type="molecule type" value="Genomic_DNA"/>
</dbReference>
<accession>A0A3N1KR90</accession>
<name>A0A3N1KR90_9PROT</name>
<keyword evidence="2" id="KW-0808">Transferase</keyword>
<dbReference type="Pfam" id="PF01909">
    <property type="entry name" value="NTP_transf_2"/>
    <property type="match status" value="1"/>
</dbReference>
<evidence type="ECO:0000259" key="1">
    <source>
        <dbReference type="Pfam" id="PF01909"/>
    </source>
</evidence>
<dbReference type="AlphaFoldDB" id="A0A3N1KR90"/>
<keyword evidence="3" id="KW-1185">Reference proteome</keyword>
<dbReference type="OrthoDB" id="5176171at2"/>
<proteinExistence type="predicted"/>
<feature type="domain" description="Polymerase nucleotidyl transferase" evidence="1">
    <location>
        <begin position="22"/>
        <end position="53"/>
    </location>
</feature>
<dbReference type="RefSeq" id="WP_123692255.1">
    <property type="nucleotide sequence ID" value="NZ_AP019700.1"/>
</dbReference>
<dbReference type="InterPro" id="IPR043519">
    <property type="entry name" value="NT_sf"/>
</dbReference>
<dbReference type="InterPro" id="IPR002934">
    <property type="entry name" value="Polymerase_NTP_transf_dom"/>
</dbReference>
<evidence type="ECO:0000313" key="3">
    <source>
        <dbReference type="Proteomes" id="UP000278222"/>
    </source>
</evidence>
<reference evidence="2 3" key="1">
    <citation type="submission" date="2018-11" db="EMBL/GenBank/DDBJ databases">
        <title>Genomic Encyclopedia of Type Strains, Phase IV (KMG-IV): sequencing the most valuable type-strain genomes for metagenomic binning, comparative biology and taxonomic classification.</title>
        <authorList>
            <person name="Goeker M."/>
        </authorList>
    </citation>
    <scope>NUCLEOTIDE SEQUENCE [LARGE SCALE GENOMIC DNA]</scope>
    <source>
        <strain evidence="2 3">DSM 5900</strain>
    </source>
</reference>
<dbReference type="Gene3D" id="3.30.460.10">
    <property type="entry name" value="Beta Polymerase, domain 2"/>
    <property type="match status" value="1"/>
</dbReference>
<evidence type="ECO:0000313" key="2">
    <source>
        <dbReference type="EMBL" id="ROP84373.1"/>
    </source>
</evidence>
<gene>
    <name evidence="2" type="ORF">EDC65_3724</name>
</gene>
<sequence>MAGIANDDALLTRIVAAIGAVPGVAAVVLGGSRARGTAHAASDYDIGLYYWADRPIDTAALGQAVEGLDESDPPARVTAIGEWGANMDGGGWLHVGGHAVDLLYRELGRVEAAIEDGRRGGVRPLYQPGHPHAFLSTIPMGEIAICQPLLDRDGVVAGLQARTRPYPPALTQGICRLFLWEAEFAVANARKAVPRGDLVHVVGCGYRAVACLAQVLFALEGRYLINEKGAVAEAAGFRYSPRHWRERVEGAFVDLAAGRFEAGLAGLAGLHAETARLAGC</sequence>
<dbReference type="CDD" id="cd05403">
    <property type="entry name" value="NT_KNTase_like"/>
    <property type="match status" value="1"/>
</dbReference>